<dbReference type="CDD" id="cd00838">
    <property type="entry name" value="MPP_superfamily"/>
    <property type="match status" value="1"/>
</dbReference>
<dbReference type="SUPFAM" id="SSF56300">
    <property type="entry name" value="Metallo-dependent phosphatases"/>
    <property type="match status" value="1"/>
</dbReference>
<dbReference type="Gene3D" id="3.60.21.10">
    <property type="match status" value="1"/>
</dbReference>
<dbReference type="RefSeq" id="WP_263844327.1">
    <property type="nucleotide sequence ID" value="NZ_JALIEB010000006.1"/>
</dbReference>
<proteinExistence type="inferred from homology"/>
<evidence type="ECO:0000313" key="3">
    <source>
        <dbReference type="EMBL" id="MCV3272002.1"/>
    </source>
</evidence>
<comment type="caution">
    <text evidence="3">The sequence shown here is derived from an EMBL/GenBank/DDBJ whole genome shotgun (WGS) entry which is preliminary data.</text>
</comment>
<dbReference type="Pfam" id="PF12850">
    <property type="entry name" value="Metallophos_2"/>
    <property type="match status" value="1"/>
</dbReference>
<comment type="similarity">
    <text evidence="1">Belongs to the metallophosphoesterase superfamily. YfcE family.</text>
</comment>
<evidence type="ECO:0000256" key="1">
    <source>
        <dbReference type="ARBA" id="ARBA00008950"/>
    </source>
</evidence>
<evidence type="ECO:0000259" key="2">
    <source>
        <dbReference type="Pfam" id="PF12850"/>
    </source>
</evidence>
<organism evidence="3 4">
    <name type="scientific">Roseobacter sinensis</name>
    <dbReference type="NCBI Taxonomy" id="2931391"/>
    <lineage>
        <taxon>Bacteria</taxon>
        <taxon>Pseudomonadati</taxon>
        <taxon>Pseudomonadota</taxon>
        <taxon>Alphaproteobacteria</taxon>
        <taxon>Rhodobacterales</taxon>
        <taxon>Roseobacteraceae</taxon>
        <taxon>Roseobacter</taxon>
    </lineage>
</organism>
<name>A0ABT3BEJ6_9RHOB</name>
<dbReference type="EMBL" id="JALIEB010000006">
    <property type="protein sequence ID" value="MCV3272002.1"/>
    <property type="molecule type" value="Genomic_DNA"/>
</dbReference>
<protein>
    <submittedName>
        <fullName evidence="3">Metallophosphatase family protein</fullName>
    </submittedName>
</protein>
<keyword evidence="4" id="KW-1185">Reference proteome</keyword>
<evidence type="ECO:0000313" key="4">
    <source>
        <dbReference type="Proteomes" id="UP001208690"/>
    </source>
</evidence>
<dbReference type="InterPro" id="IPR029052">
    <property type="entry name" value="Metallo-depent_PP-like"/>
</dbReference>
<dbReference type="PIRSF" id="PIRSF000883">
    <property type="entry name" value="Pesterase_MJ0912"/>
    <property type="match status" value="1"/>
</dbReference>
<accession>A0ABT3BEJ6</accession>
<dbReference type="PANTHER" id="PTHR42850:SF2">
    <property type="entry name" value="BLL5683 PROTEIN"/>
    <property type="match status" value="1"/>
</dbReference>
<sequence length="262" mass="27964">MTAVPEHGSHGAAIAVIADVHGNSDALRAVLADIDALGIGPILNLGDHFSGPLAAAETAELIAARDMICIRGNHDRWLIDQSPDEMGPSDRVAYDQLAERDLDWLRSLPATLPLGDDIFMCHGTPASDTSYWMERVAPSGEVLFRPLDEIETAADGLEAPVLLCGHTHRPRLVRLRDGRIILNPGSVGLPAYDDDLPVYHVMESGNPAACYAVLSKGAAGWDVSFRAVPYDASRMAALAEAAGRPDWASAVATGWLRAQTQA</sequence>
<dbReference type="InterPro" id="IPR050126">
    <property type="entry name" value="Ap4A_hydrolase"/>
</dbReference>
<dbReference type="InterPro" id="IPR024654">
    <property type="entry name" value="Calcineurin-like_PHP_lpxH"/>
</dbReference>
<gene>
    <name evidence="3" type="ORF">MUB52_11245</name>
</gene>
<reference evidence="3 4" key="1">
    <citation type="submission" date="2022-04" db="EMBL/GenBank/DDBJ databases">
        <title>Roseobacter sp. WL0113 is a bacterium isolated from neritic sediment.</title>
        <authorList>
            <person name="Wang L."/>
            <person name="He W."/>
            <person name="Zhang D.-F."/>
        </authorList>
    </citation>
    <scope>NUCLEOTIDE SEQUENCE [LARGE SCALE GENOMIC DNA]</scope>
    <source>
        <strain evidence="3 4">WL0113</strain>
    </source>
</reference>
<dbReference type="PANTHER" id="PTHR42850">
    <property type="entry name" value="METALLOPHOSPHOESTERASE"/>
    <property type="match status" value="1"/>
</dbReference>
<dbReference type="InterPro" id="IPR011152">
    <property type="entry name" value="Pesterase_MJ0912"/>
</dbReference>
<feature type="domain" description="Calcineurin-like phosphoesterase" evidence="2">
    <location>
        <begin position="14"/>
        <end position="194"/>
    </location>
</feature>
<dbReference type="Proteomes" id="UP001208690">
    <property type="component" value="Unassembled WGS sequence"/>
</dbReference>